<dbReference type="Proteomes" id="UP000095009">
    <property type="component" value="Unassembled WGS sequence"/>
</dbReference>
<dbReference type="InterPro" id="IPR015943">
    <property type="entry name" value="WD40/YVTN_repeat-like_dom_sf"/>
</dbReference>
<dbReference type="Gene3D" id="2.130.10.10">
    <property type="entry name" value="YVTN repeat-like/Quinoprotein amine dehydrogenase"/>
    <property type="match status" value="1"/>
</dbReference>
<dbReference type="InterPro" id="IPR001680">
    <property type="entry name" value="WD40_rpt"/>
</dbReference>
<comment type="similarity">
    <text evidence="3">Belongs to the WD repeat PROPPIN family.</text>
</comment>
<accession>A0A1E3PME8</accession>
<evidence type="ECO:0000256" key="4">
    <source>
        <dbReference type="PROSITE-ProRule" id="PRU00221"/>
    </source>
</evidence>
<keyword evidence="6" id="KW-1185">Reference proteome</keyword>
<dbReference type="EMBL" id="KV454408">
    <property type="protein sequence ID" value="ODQ66616.1"/>
    <property type="molecule type" value="Genomic_DNA"/>
</dbReference>
<keyword evidence="2" id="KW-0677">Repeat</keyword>
<name>A0A1E3PME8_9ASCO</name>
<dbReference type="InterPro" id="IPR036322">
    <property type="entry name" value="WD40_repeat_dom_sf"/>
</dbReference>
<sequence length="394" mass="44014">MNTLRPLADVDTSRGTSKNPVLLSAAFNQDQGCFSVGYEYGFRVYSSDPMEQRVKREFNDGGIAIAQMLHRTNYLALVGGGRNPKFPQNKVIIWDDLKHRPAISLEQLSTVLNVLLSRTRIIVVLRSKVHVYNFSSPPNRIATYETADNPLGIATLSNNILAFPGRTEGQIQVVDLSPGGQERNLVSIIRAHRGAVRCLALSNDGSYLASASENGTLIRIHATINTALVHEFRRGLDRALVHSMTFSPSNTRLAVLSDKGTLHVFDTTTFHSHNRRHVFGKIPLLPKYFSSEWSFVSVRVQQHADNVPGGVGSRNRGIVGWSSDDSLIVVWIVEGKWEKYVIVEKEERKFKNSNHSGSSIVDQDLYDTGAVNGNNEDTKWELIRESWRGFDDIL</sequence>
<organism evidence="5 6">
    <name type="scientific">Nadsonia fulvescens var. elongata DSM 6958</name>
    <dbReference type="NCBI Taxonomy" id="857566"/>
    <lineage>
        <taxon>Eukaryota</taxon>
        <taxon>Fungi</taxon>
        <taxon>Dikarya</taxon>
        <taxon>Ascomycota</taxon>
        <taxon>Saccharomycotina</taxon>
        <taxon>Dipodascomycetes</taxon>
        <taxon>Dipodascales</taxon>
        <taxon>Dipodascales incertae sedis</taxon>
        <taxon>Nadsonia</taxon>
    </lineage>
</organism>
<dbReference type="PROSITE" id="PS50082">
    <property type="entry name" value="WD_REPEATS_2"/>
    <property type="match status" value="1"/>
</dbReference>
<dbReference type="STRING" id="857566.A0A1E3PME8"/>
<dbReference type="GO" id="GO:0005737">
    <property type="term" value="C:cytoplasm"/>
    <property type="evidence" value="ECO:0007669"/>
    <property type="project" value="UniProtKB-ARBA"/>
</dbReference>
<dbReference type="OrthoDB" id="1667587at2759"/>
<dbReference type="AlphaFoldDB" id="A0A1E3PME8"/>
<dbReference type="PANTHER" id="PTHR11227">
    <property type="entry name" value="WD-REPEAT PROTEIN INTERACTING WITH PHOSPHOINOSIDES WIPI -RELATED"/>
    <property type="match status" value="1"/>
</dbReference>
<evidence type="ECO:0000256" key="1">
    <source>
        <dbReference type="ARBA" id="ARBA00022574"/>
    </source>
</evidence>
<keyword evidence="1 4" id="KW-0853">WD repeat</keyword>
<evidence type="ECO:0000313" key="5">
    <source>
        <dbReference type="EMBL" id="ODQ66616.1"/>
    </source>
</evidence>
<dbReference type="SMART" id="SM00320">
    <property type="entry name" value="WD40"/>
    <property type="match status" value="2"/>
</dbReference>
<evidence type="ECO:0000256" key="3">
    <source>
        <dbReference type="ARBA" id="ARBA00025740"/>
    </source>
</evidence>
<dbReference type="Pfam" id="PF21032">
    <property type="entry name" value="PROPPIN"/>
    <property type="match status" value="1"/>
</dbReference>
<gene>
    <name evidence="5" type="ORF">NADFUDRAFT_50529</name>
</gene>
<dbReference type="SUPFAM" id="SSF50978">
    <property type="entry name" value="WD40 repeat-like"/>
    <property type="match status" value="1"/>
</dbReference>
<dbReference type="InterPro" id="IPR048720">
    <property type="entry name" value="PROPPIN"/>
</dbReference>
<proteinExistence type="inferred from homology"/>
<reference evidence="5 6" key="1">
    <citation type="journal article" date="2016" name="Proc. Natl. Acad. Sci. U.S.A.">
        <title>Comparative genomics of biotechnologically important yeasts.</title>
        <authorList>
            <person name="Riley R."/>
            <person name="Haridas S."/>
            <person name="Wolfe K.H."/>
            <person name="Lopes M.R."/>
            <person name="Hittinger C.T."/>
            <person name="Goeker M."/>
            <person name="Salamov A.A."/>
            <person name="Wisecaver J.H."/>
            <person name="Long T.M."/>
            <person name="Calvey C.H."/>
            <person name="Aerts A.L."/>
            <person name="Barry K.W."/>
            <person name="Choi C."/>
            <person name="Clum A."/>
            <person name="Coughlan A.Y."/>
            <person name="Deshpande S."/>
            <person name="Douglass A.P."/>
            <person name="Hanson S.J."/>
            <person name="Klenk H.-P."/>
            <person name="LaButti K.M."/>
            <person name="Lapidus A."/>
            <person name="Lindquist E.A."/>
            <person name="Lipzen A.M."/>
            <person name="Meier-Kolthoff J.P."/>
            <person name="Ohm R.A."/>
            <person name="Otillar R.P."/>
            <person name="Pangilinan J.L."/>
            <person name="Peng Y."/>
            <person name="Rokas A."/>
            <person name="Rosa C.A."/>
            <person name="Scheuner C."/>
            <person name="Sibirny A.A."/>
            <person name="Slot J.C."/>
            <person name="Stielow J.B."/>
            <person name="Sun H."/>
            <person name="Kurtzman C.P."/>
            <person name="Blackwell M."/>
            <person name="Grigoriev I.V."/>
            <person name="Jeffries T.W."/>
        </authorList>
    </citation>
    <scope>NUCLEOTIDE SEQUENCE [LARGE SCALE GENOMIC DNA]</scope>
    <source>
        <strain evidence="5 6">DSM 6958</strain>
    </source>
</reference>
<feature type="repeat" description="WD" evidence="4">
    <location>
        <begin position="189"/>
        <end position="217"/>
    </location>
</feature>
<evidence type="ECO:0000256" key="2">
    <source>
        <dbReference type="ARBA" id="ARBA00022737"/>
    </source>
</evidence>
<evidence type="ECO:0000313" key="6">
    <source>
        <dbReference type="Proteomes" id="UP000095009"/>
    </source>
</evidence>
<protein>
    <submittedName>
        <fullName evidence="5">SVP1-like protein 2</fullName>
    </submittedName>
</protein>